<feature type="transmembrane region" description="Helical" evidence="2">
    <location>
        <begin position="93"/>
        <end position="112"/>
    </location>
</feature>
<keyword evidence="5" id="KW-1185">Reference proteome</keyword>
<evidence type="ECO:0000256" key="1">
    <source>
        <dbReference type="SAM" id="MobiDB-lite"/>
    </source>
</evidence>
<dbReference type="Proteomes" id="UP000326903">
    <property type="component" value="Unassembled WGS sequence"/>
</dbReference>
<keyword evidence="2" id="KW-0472">Membrane</keyword>
<dbReference type="EMBL" id="VYQF01000001">
    <property type="protein sequence ID" value="KAA9040844.1"/>
    <property type="molecule type" value="Genomic_DNA"/>
</dbReference>
<name>A0A5J5ILS7_9BACT</name>
<proteinExistence type="predicted"/>
<dbReference type="AlphaFoldDB" id="A0A5J5ILS7"/>
<dbReference type="PANTHER" id="PTHR34220:SF7">
    <property type="entry name" value="SENSOR HISTIDINE KINASE YPDA"/>
    <property type="match status" value="1"/>
</dbReference>
<feature type="transmembrane region" description="Helical" evidence="2">
    <location>
        <begin position="132"/>
        <end position="158"/>
    </location>
</feature>
<sequence length="393" mass="45603">MSWYEFIFPNQPRHRRLRHAIFWVLWWWYFFASTYLLRSPYNDSGLWKTSPWNWSSDGFIISLWMVSLHIAACYIVTGFLLPRWLVKANYFKFLIGVILVGIVMAPVSHFIYDKVFPSGENDFIPFLETKNNVWWASIAAGPLNGIKIIAAAVTIKLLKRWWLKQKESQQLEKEKINAELQLLKAQIHPGFLFSTLNNVYVYALAGSPRASEMLLKLSDLLSYMLYECDQPLVPLEKEIEMMKEYMALEKIRMADNLEMEILVKGDIGNRFITPFLLLPFIENSFKHCSAMTEKCWISLEIKVEENAYLIKIINGIPLEIIPQMDLYGNGLVNVQKRLSLLYPNRHELKMNAEEEVFLVNLKIEMDNPGPPVGEENNATNYAKPGKEQTGSYA</sequence>
<feature type="transmembrane region" description="Helical" evidence="2">
    <location>
        <begin position="20"/>
        <end position="38"/>
    </location>
</feature>
<keyword evidence="2" id="KW-1133">Transmembrane helix</keyword>
<evidence type="ECO:0000259" key="3">
    <source>
        <dbReference type="Pfam" id="PF06580"/>
    </source>
</evidence>
<dbReference type="PANTHER" id="PTHR34220">
    <property type="entry name" value="SENSOR HISTIDINE KINASE YPDA"/>
    <property type="match status" value="1"/>
</dbReference>
<dbReference type="RefSeq" id="WP_150412932.1">
    <property type="nucleotide sequence ID" value="NZ_VYQF01000001.1"/>
</dbReference>
<feature type="region of interest" description="Disordered" evidence="1">
    <location>
        <begin position="369"/>
        <end position="393"/>
    </location>
</feature>
<feature type="transmembrane region" description="Helical" evidence="2">
    <location>
        <begin position="58"/>
        <end position="81"/>
    </location>
</feature>
<gene>
    <name evidence="4" type="ORF">FW778_02040</name>
</gene>
<feature type="domain" description="Signal transduction histidine kinase internal region" evidence="3">
    <location>
        <begin position="178"/>
        <end position="257"/>
    </location>
</feature>
<reference evidence="4 5" key="1">
    <citation type="submission" date="2019-09" db="EMBL/GenBank/DDBJ databases">
        <title>Draft genome sequence of Ginsengibacter sp. BR5-29.</title>
        <authorList>
            <person name="Im W.-T."/>
        </authorList>
    </citation>
    <scope>NUCLEOTIDE SEQUENCE [LARGE SCALE GENOMIC DNA]</scope>
    <source>
        <strain evidence="4 5">BR5-29</strain>
    </source>
</reference>
<organism evidence="4 5">
    <name type="scientific">Ginsengibacter hankyongi</name>
    <dbReference type="NCBI Taxonomy" id="2607284"/>
    <lineage>
        <taxon>Bacteria</taxon>
        <taxon>Pseudomonadati</taxon>
        <taxon>Bacteroidota</taxon>
        <taxon>Chitinophagia</taxon>
        <taxon>Chitinophagales</taxon>
        <taxon>Chitinophagaceae</taxon>
        <taxon>Ginsengibacter</taxon>
    </lineage>
</organism>
<accession>A0A5J5ILS7</accession>
<evidence type="ECO:0000313" key="4">
    <source>
        <dbReference type="EMBL" id="KAA9040844.1"/>
    </source>
</evidence>
<dbReference type="GO" id="GO:0000155">
    <property type="term" value="F:phosphorelay sensor kinase activity"/>
    <property type="evidence" value="ECO:0007669"/>
    <property type="project" value="InterPro"/>
</dbReference>
<evidence type="ECO:0000256" key="2">
    <source>
        <dbReference type="SAM" id="Phobius"/>
    </source>
</evidence>
<dbReference type="InterPro" id="IPR010559">
    <property type="entry name" value="Sig_transdc_His_kin_internal"/>
</dbReference>
<comment type="caution">
    <text evidence="4">The sequence shown here is derived from an EMBL/GenBank/DDBJ whole genome shotgun (WGS) entry which is preliminary data.</text>
</comment>
<dbReference type="GO" id="GO:0016020">
    <property type="term" value="C:membrane"/>
    <property type="evidence" value="ECO:0007669"/>
    <property type="project" value="InterPro"/>
</dbReference>
<protein>
    <recommendedName>
        <fullName evidence="3">Signal transduction histidine kinase internal region domain-containing protein</fullName>
    </recommendedName>
</protein>
<dbReference type="InterPro" id="IPR050640">
    <property type="entry name" value="Bact_2-comp_sensor_kinase"/>
</dbReference>
<keyword evidence="2" id="KW-0812">Transmembrane</keyword>
<dbReference type="Pfam" id="PF06580">
    <property type="entry name" value="His_kinase"/>
    <property type="match status" value="1"/>
</dbReference>
<evidence type="ECO:0000313" key="5">
    <source>
        <dbReference type="Proteomes" id="UP000326903"/>
    </source>
</evidence>